<sequence>MMRNPKFQFVVGLAISAFFLYLTLRPVNFNDLWGALKTFEWLWSVPFLVLTFLSMWLRAVRWHYLMRPLGQFSSRRLFSPMMAGFALNSIYPGRVGEFARAYVLAAREKLPFTSVFATIVLERIFDSITLLLLLVWTFANLQLNPSDQVAYGKFVVTGQMLQDYAARFATMCAILLVVAVSFLFNKVREVFCAVVLRVPFLPKAWRERLAQMVHTFAGGFSSLLDVKAIIWTLLLSIGVWVLVGASMSVLAYGFPGMKMTLMQGIAVTVITCVAILIPAAPGYWGLMEVGIIFGMFTLKIDTVYSRALAYAFVCHALQIFPIIGVGLACLWTERVSLSEIRERSVTK</sequence>
<evidence type="ECO:0000256" key="4">
    <source>
        <dbReference type="ARBA" id="ARBA00022989"/>
    </source>
</evidence>
<dbReference type="PANTHER" id="PTHR39087">
    <property type="entry name" value="UPF0104 MEMBRANE PROTEIN MJ1595"/>
    <property type="match status" value="1"/>
</dbReference>
<feature type="transmembrane region" description="Helical" evidence="6">
    <location>
        <begin position="164"/>
        <end position="184"/>
    </location>
</feature>
<dbReference type="InterPro" id="IPR022791">
    <property type="entry name" value="L-PG_synthase/AglD"/>
</dbReference>
<feature type="transmembrane region" description="Helical" evidence="6">
    <location>
        <begin position="228"/>
        <end position="252"/>
    </location>
</feature>
<evidence type="ECO:0000256" key="5">
    <source>
        <dbReference type="ARBA" id="ARBA00023136"/>
    </source>
</evidence>
<organism evidence="7 8">
    <name type="scientific">Sumerlaea chitinivorans</name>
    <dbReference type="NCBI Taxonomy" id="2250252"/>
    <lineage>
        <taxon>Bacteria</taxon>
        <taxon>Candidatus Sumerlaeota</taxon>
        <taxon>Candidatus Sumerlaeia</taxon>
        <taxon>Candidatus Sumerlaeales</taxon>
        <taxon>Candidatus Sumerlaeaceae</taxon>
        <taxon>Candidatus Sumerlaea</taxon>
    </lineage>
</organism>
<dbReference type="KEGG" id="schv:BRCON_0966"/>
<feature type="transmembrane region" description="Helical" evidence="6">
    <location>
        <begin position="307"/>
        <end position="331"/>
    </location>
</feature>
<dbReference type="PANTHER" id="PTHR39087:SF2">
    <property type="entry name" value="UPF0104 MEMBRANE PROTEIN MJ1595"/>
    <property type="match status" value="1"/>
</dbReference>
<evidence type="ECO:0000256" key="1">
    <source>
        <dbReference type="ARBA" id="ARBA00004651"/>
    </source>
</evidence>
<evidence type="ECO:0000256" key="3">
    <source>
        <dbReference type="ARBA" id="ARBA00022692"/>
    </source>
</evidence>
<dbReference type="Proteomes" id="UP000262583">
    <property type="component" value="Chromosome"/>
</dbReference>
<comment type="subcellular location">
    <subcellularLocation>
        <location evidence="1">Cell membrane</location>
        <topology evidence="1">Multi-pass membrane protein</topology>
    </subcellularLocation>
</comment>
<keyword evidence="4 6" id="KW-1133">Transmembrane helix</keyword>
<keyword evidence="5 6" id="KW-0472">Membrane</keyword>
<dbReference type="EMBL" id="CP030759">
    <property type="protein sequence ID" value="AXA35743.1"/>
    <property type="molecule type" value="Genomic_DNA"/>
</dbReference>
<dbReference type="GO" id="GO:0005886">
    <property type="term" value="C:plasma membrane"/>
    <property type="evidence" value="ECO:0007669"/>
    <property type="project" value="UniProtKB-SubCell"/>
</dbReference>
<evidence type="ECO:0000256" key="6">
    <source>
        <dbReference type="SAM" id="Phobius"/>
    </source>
</evidence>
<feature type="transmembrane region" description="Helical" evidence="6">
    <location>
        <begin position="264"/>
        <end position="287"/>
    </location>
</feature>
<protein>
    <recommendedName>
        <fullName evidence="9">Dolichol-P-glucose synthetase</fullName>
    </recommendedName>
</protein>
<reference evidence="7 8" key="1">
    <citation type="submission" date="2018-05" db="EMBL/GenBank/DDBJ databases">
        <title>A metagenomic window into the 2 km-deep terrestrial subsurface aquifer revealed taxonomically and functionally diverse microbial community comprising novel uncultured bacterial lineages.</title>
        <authorList>
            <person name="Kadnikov V.V."/>
            <person name="Mardanov A.V."/>
            <person name="Beletsky A.V."/>
            <person name="Banks D."/>
            <person name="Pimenov N.V."/>
            <person name="Frank Y.A."/>
            <person name="Karnachuk O.V."/>
            <person name="Ravin N.V."/>
        </authorList>
    </citation>
    <scope>NUCLEOTIDE SEQUENCE [LARGE SCALE GENOMIC DNA]</scope>
    <source>
        <strain evidence="7">BY</strain>
    </source>
</reference>
<proteinExistence type="predicted"/>
<keyword evidence="3 6" id="KW-0812">Transmembrane</keyword>
<name>A0A2Z4Y5E8_SUMC1</name>
<evidence type="ECO:0000313" key="7">
    <source>
        <dbReference type="EMBL" id="AXA35743.1"/>
    </source>
</evidence>
<evidence type="ECO:0000256" key="2">
    <source>
        <dbReference type="ARBA" id="ARBA00022475"/>
    </source>
</evidence>
<evidence type="ECO:0000313" key="8">
    <source>
        <dbReference type="Proteomes" id="UP000262583"/>
    </source>
</evidence>
<keyword evidence="2" id="KW-1003">Cell membrane</keyword>
<accession>A0A2Z4Y5E8</accession>
<evidence type="ECO:0008006" key="9">
    <source>
        <dbReference type="Google" id="ProtNLM"/>
    </source>
</evidence>
<dbReference type="NCBIfam" id="TIGR00374">
    <property type="entry name" value="flippase-like domain"/>
    <property type="match status" value="1"/>
</dbReference>
<dbReference type="Pfam" id="PF03706">
    <property type="entry name" value="LPG_synthase_TM"/>
    <property type="match status" value="1"/>
</dbReference>
<dbReference type="AlphaFoldDB" id="A0A2Z4Y5E8"/>
<gene>
    <name evidence="7" type="ORF">BRCON_0966</name>
</gene>
<feature type="transmembrane region" description="Helical" evidence="6">
    <location>
        <begin position="39"/>
        <end position="57"/>
    </location>
</feature>